<name>E1IAG5_9CHLR</name>
<accession>E1IAG5</accession>
<dbReference type="EMBL" id="ADVR01000004">
    <property type="protein sequence ID" value="EFO81919.1"/>
    <property type="molecule type" value="Genomic_DNA"/>
</dbReference>
<sequence length="349" mass="38836">MASGIRYHEGGFNPPGGFGAFGTCARRDTMAITTTFQSAGRIWGFWNRWSLTKILGWDDMFQSAGRIWGFWNASPCGVRMAATSFNPPGGFGAFGTYCYAEYEDKSMDQFQSAGRIWGFWNGYEGNGVSWLVSVSIRRADLGLLEPGFADGGVDFGGVSIRRADLGLLEPVRITKFAFGFFLFQSAGRIWGFWNLGAARATSRSSTFQSAGRIWGFWNMDNRAKGLLYQETSFNPPGGFGAFGTPKVIVIWVFDGDMFQSAGRIWGFWNPNTVLGGFFLQTEFQSAGRIWGFWNSLKRLVETQRMLVSIRRADLGLLEPGFSSRSTTRTCVFQSAGRIWGFWNGEGCLE</sequence>
<evidence type="ECO:0000313" key="2">
    <source>
        <dbReference type="Proteomes" id="UP000054010"/>
    </source>
</evidence>
<proteinExistence type="predicted"/>
<reference evidence="1 2" key="1">
    <citation type="journal article" date="2011" name="J. Bacteriol.">
        <title>Draft genome sequence of the anoxygenic filamentous phototrophic bacterium Oscillochloris trichoides subsp. DG-6.</title>
        <authorList>
            <person name="Kuznetsov B.B."/>
            <person name="Ivanovsky R.N."/>
            <person name="Keppen O.I."/>
            <person name="Sukhacheva M.V."/>
            <person name="Bumazhkin B.K."/>
            <person name="Patutina E.O."/>
            <person name="Beletsky A.V."/>
            <person name="Mardanov A.V."/>
            <person name="Baslerov R.V."/>
            <person name="Panteleeva A.N."/>
            <person name="Kolganova T.V."/>
            <person name="Ravin N.V."/>
            <person name="Skryabin K.G."/>
        </authorList>
    </citation>
    <scope>NUCLEOTIDE SEQUENCE [LARGE SCALE GENOMIC DNA]</scope>
    <source>
        <strain evidence="1 2">DG-6</strain>
    </source>
</reference>
<organism evidence="1 2">
    <name type="scientific">Oscillochloris trichoides DG-6</name>
    <dbReference type="NCBI Taxonomy" id="765420"/>
    <lineage>
        <taxon>Bacteria</taxon>
        <taxon>Bacillati</taxon>
        <taxon>Chloroflexota</taxon>
        <taxon>Chloroflexia</taxon>
        <taxon>Chloroflexales</taxon>
        <taxon>Chloroflexineae</taxon>
        <taxon>Oscillochloridaceae</taxon>
        <taxon>Oscillochloris</taxon>
    </lineage>
</organism>
<protein>
    <submittedName>
        <fullName evidence="1">Uncharacterized protein</fullName>
    </submittedName>
</protein>
<keyword evidence="2" id="KW-1185">Reference proteome</keyword>
<comment type="caution">
    <text evidence="1">The sequence shown here is derived from an EMBL/GenBank/DDBJ whole genome shotgun (WGS) entry which is preliminary data.</text>
</comment>
<evidence type="ECO:0000313" key="1">
    <source>
        <dbReference type="EMBL" id="EFO81919.1"/>
    </source>
</evidence>
<dbReference type="HOGENOM" id="CLU_648654_0_0_0"/>
<dbReference type="STRING" id="765420.OSCT_0316"/>
<gene>
    <name evidence="1" type="ORF">OSCT_0316</name>
</gene>
<dbReference type="AlphaFoldDB" id="E1IAG5"/>
<dbReference type="Proteomes" id="UP000054010">
    <property type="component" value="Unassembled WGS sequence"/>
</dbReference>